<evidence type="ECO:0000256" key="2">
    <source>
        <dbReference type="ARBA" id="ARBA00022777"/>
    </source>
</evidence>
<name>A0ABU5II77_9BURK</name>
<feature type="transmembrane region" description="Helical" evidence="4">
    <location>
        <begin position="116"/>
        <end position="142"/>
    </location>
</feature>
<dbReference type="PANTHER" id="PTHR24421">
    <property type="entry name" value="NITRATE/NITRITE SENSOR PROTEIN NARX-RELATED"/>
    <property type="match status" value="1"/>
</dbReference>
<gene>
    <name evidence="6" type="ORF">SM757_19960</name>
</gene>
<protein>
    <submittedName>
        <fullName evidence="6">Histidine kinase</fullName>
    </submittedName>
</protein>
<feature type="transmembrane region" description="Helical" evidence="4">
    <location>
        <begin position="31"/>
        <end position="51"/>
    </location>
</feature>
<dbReference type="SUPFAM" id="SSF55874">
    <property type="entry name" value="ATPase domain of HSP90 chaperone/DNA topoisomerase II/histidine kinase"/>
    <property type="match status" value="1"/>
</dbReference>
<dbReference type="RefSeq" id="WP_322466827.1">
    <property type="nucleotide sequence ID" value="NZ_JAXOJX010000035.1"/>
</dbReference>
<dbReference type="CDD" id="cd16917">
    <property type="entry name" value="HATPase_UhpB-NarQ-NarX-like"/>
    <property type="match status" value="1"/>
</dbReference>
<evidence type="ECO:0000313" key="6">
    <source>
        <dbReference type="EMBL" id="MDZ5458862.1"/>
    </source>
</evidence>
<dbReference type="InterPro" id="IPR036890">
    <property type="entry name" value="HATPase_C_sf"/>
</dbReference>
<evidence type="ECO:0000313" key="7">
    <source>
        <dbReference type="Proteomes" id="UP001293718"/>
    </source>
</evidence>
<dbReference type="InterPro" id="IPR050482">
    <property type="entry name" value="Sensor_HK_TwoCompSys"/>
</dbReference>
<evidence type="ECO:0000259" key="5">
    <source>
        <dbReference type="Pfam" id="PF07730"/>
    </source>
</evidence>
<keyword evidence="3" id="KW-0902">Two-component regulatory system</keyword>
<reference evidence="6 7" key="1">
    <citation type="submission" date="2023-11" db="EMBL/GenBank/DDBJ databases">
        <title>Draft genome of Azohydromonas lata strain H1 (DSM1123), a polyhydroxyalkanoate producer.</title>
        <authorList>
            <person name="Traversa D."/>
            <person name="D'Addabbo P."/>
            <person name="Pazzani C."/>
            <person name="Manzari C."/>
            <person name="Chiara M."/>
            <person name="Scrascia M."/>
        </authorList>
    </citation>
    <scope>NUCLEOTIDE SEQUENCE [LARGE SCALE GENOMIC DNA]</scope>
    <source>
        <strain evidence="6 7">H1</strain>
    </source>
</reference>
<feature type="transmembrane region" description="Helical" evidence="4">
    <location>
        <begin position="84"/>
        <end position="104"/>
    </location>
</feature>
<feature type="domain" description="Signal transduction histidine kinase subgroup 3 dimerisation and phosphoacceptor" evidence="5">
    <location>
        <begin position="362"/>
        <end position="426"/>
    </location>
</feature>
<dbReference type="GO" id="GO:0016301">
    <property type="term" value="F:kinase activity"/>
    <property type="evidence" value="ECO:0007669"/>
    <property type="project" value="UniProtKB-KW"/>
</dbReference>
<dbReference type="Gene3D" id="1.20.5.1930">
    <property type="match status" value="1"/>
</dbReference>
<evidence type="ECO:0000256" key="1">
    <source>
        <dbReference type="ARBA" id="ARBA00022679"/>
    </source>
</evidence>
<organism evidence="6 7">
    <name type="scientific">Azohydromonas lata</name>
    <dbReference type="NCBI Taxonomy" id="45677"/>
    <lineage>
        <taxon>Bacteria</taxon>
        <taxon>Pseudomonadati</taxon>
        <taxon>Pseudomonadota</taxon>
        <taxon>Betaproteobacteria</taxon>
        <taxon>Burkholderiales</taxon>
        <taxon>Sphaerotilaceae</taxon>
        <taxon>Azohydromonas</taxon>
    </lineage>
</organism>
<dbReference type="EMBL" id="JAXOJX010000035">
    <property type="protein sequence ID" value="MDZ5458862.1"/>
    <property type="molecule type" value="Genomic_DNA"/>
</dbReference>
<keyword evidence="7" id="KW-1185">Reference proteome</keyword>
<keyword evidence="2 6" id="KW-0418">Kinase</keyword>
<keyword evidence="1" id="KW-0808">Transferase</keyword>
<dbReference type="InterPro" id="IPR011712">
    <property type="entry name" value="Sig_transdc_His_kin_sub3_dim/P"/>
</dbReference>
<keyword evidence="4" id="KW-0812">Transmembrane</keyword>
<proteinExistence type="predicted"/>
<dbReference type="Pfam" id="PF07730">
    <property type="entry name" value="HisKA_3"/>
    <property type="match status" value="1"/>
</dbReference>
<feature type="transmembrane region" description="Helical" evidence="4">
    <location>
        <begin position="154"/>
        <end position="172"/>
    </location>
</feature>
<evidence type="ECO:0000256" key="3">
    <source>
        <dbReference type="ARBA" id="ARBA00023012"/>
    </source>
</evidence>
<feature type="transmembrane region" description="Helical" evidence="4">
    <location>
        <begin position="58"/>
        <end position="78"/>
    </location>
</feature>
<keyword evidence="4" id="KW-1133">Transmembrane helix</keyword>
<dbReference type="SUPFAM" id="SSF55781">
    <property type="entry name" value="GAF domain-like"/>
    <property type="match status" value="1"/>
</dbReference>
<evidence type="ECO:0000256" key="4">
    <source>
        <dbReference type="SAM" id="Phobius"/>
    </source>
</evidence>
<dbReference type="Gene3D" id="3.30.565.10">
    <property type="entry name" value="Histidine kinase-like ATPase, C-terminal domain"/>
    <property type="match status" value="1"/>
</dbReference>
<sequence length="559" mass="60715">MSSAQGQLAPSTAVEPPPYRMQRLQHPRQALLRYVAGTRALLALSAGLTLLPAAPNRLSALLLLGYSVGAALLLALSLRGLPLAGWRVWLWLDAMVLLLASLVLTQQLMALTALTVLPVVAMALLWGLESAVLMALSCAAGLWLFTGAGHGEPLTLAVPCVLLALAPAVALLDRPGGALRQRQRLLEAFSQQADPRHGLEQQMRVLLGLLGEHFTLARAMLDMPGPEPRVFCWEPPARLTVLEGAALQRWRAQRESLPADLGFISGTEPAVWTRALHPASGVPAPAPQGETNRVLLGAGAQALWLPLRSYGRTQGQLCLVRHEPPFTASDLRGLHALMRELLPLLERTDLLEQLQHETAARERERIGRDLHDSAVQPYLGLKYGLEALARVAGADNPISPQIAQLVQMTNEELQTLRDTVRGLRRGHDPYAPNGTLAALQRQAQRFEALYGLKVEVTLPEHAPPLHGSLAKALLHLFNEALTNVRRHTRATTVAVRFDVQADELCMRLRNDRPATALPAPFTPRSLSERAREFGGQVTVTHPPGCTEVAITLPLTGNTP</sequence>
<dbReference type="Proteomes" id="UP001293718">
    <property type="component" value="Unassembled WGS sequence"/>
</dbReference>
<accession>A0ABU5II77</accession>
<keyword evidence="4" id="KW-0472">Membrane</keyword>
<comment type="caution">
    <text evidence="6">The sequence shown here is derived from an EMBL/GenBank/DDBJ whole genome shotgun (WGS) entry which is preliminary data.</text>
</comment>